<dbReference type="GO" id="GO:0070939">
    <property type="term" value="C:Dsl1/NZR complex"/>
    <property type="evidence" value="ECO:0007669"/>
    <property type="project" value="TreeGrafter"/>
</dbReference>
<dbReference type="GO" id="GO:0015031">
    <property type="term" value="P:protein transport"/>
    <property type="evidence" value="ECO:0007669"/>
    <property type="project" value="UniProtKB-KW"/>
</dbReference>
<reference evidence="6 7" key="1">
    <citation type="submission" date="2018-10" db="EMBL/GenBank/DDBJ databases">
        <title>Complete genome sequence of Malassezia restricta CBS 7877.</title>
        <authorList>
            <person name="Morand S.C."/>
            <person name="Bertignac M."/>
            <person name="Iltis A."/>
            <person name="Kolder I."/>
            <person name="Pirovano W."/>
            <person name="Jourdain R."/>
            <person name="Clavaud C."/>
        </authorList>
    </citation>
    <scope>NUCLEOTIDE SEQUENCE [LARGE SCALE GENOMIC DNA]</scope>
    <source>
        <strain evidence="6 7">CBS 7877</strain>
    </source>
</reference>
<accession>A0A3G2SAM4</accession>
<dbReference type="InterPro" id="IPR013244">
    <property type="entry name" value="Sec39_domain"/>
</dbReference>
<gene>
    <name evidence="6" type="ORF">DNF11_3358</name>
</gene>
<dbReference type="AlphaFoldDB" id="A0A3G2SAM4"/>
<keyword evidence="4" id="KW-0653">Protein transport</keyword>
<dbReference type="OrthoDB" id="27490at2759"/>
<feature type="domain" description="Sec39" evidence="5">
    <location>
        <begin position="575"/>
        <end position="772"/>
    </location>
</feature>
<evidence type="ECO:0000256" key="4">
    <source>
        <dbReference type="ARBA" id="ARBA00022927"/>
    </source>
</evidence>
<dbReference type="GO" id="GO:0000149">
    <property type="term" value="F:SNARE binding"/>
    <property type="evidence" value="ECO:0007669"/>
    <property type="project" value="TreeGrafter"/>
</dbReference>
<comment type="subcellular location">
    <subcellularLocation>
        <location evidence="1">Endoplasmic reticulum</location>
    </subcellularLocation>
</comment>
<organism evidence="6 7">
    <name type="scientific">Malassezia restricta (strain ATCC 96810 / NBRC 103918 / CBS 7877)</name>
    <name type="common">Seborrheic dermatitis infection agent</name>
    <dbReference type="NCBI Taxonomy" id="425264"/>
    <lineage>
        <taxon>Eukaryota</taxon>
        <taxon>Fungi</taxon>
        <taxon>Dikarya</taxon>
        <taxon>Basidiomycota</taxon>
        <taxon>Ustilaginomycotina</taxon>
        <taxon>Malasseziomycetes</taxon>
        <taxon>Malasseziales</taxon>
        <taxon>Malasseziaceae</taxon>
        <taxon>Malassezia</taxon>
    </lineage>
</organism>
<evidence type="ECO:0000313" key="7">
    <source>
        <dbReference type="Proteomes" id="UP000269793"/>
    </source>
</evidence>
<evidence type="ECO:0000313" key="6">
    <source>
        <dbReference type="EMBL" id="AYO44308.1"/>
    </source>
</evidence>
<keyword evidence="7" id="KW-1185">Reference proteome</keyword>
<name>A0A3G2SAM4_MALR7</name>
<dbReference type="EMBL" id="CP033153">
    <property type="protein sequence ID" value="AYO44308.1"/>
    <property type="molecule type" value="Genomic_DNA"/>
</dbReference>
<evidence type="ECO:0000256" key="3">
    <source>
        <dbReference type="ARBA" id="ARBA00022824"/>
    </source>
</evidence>
<dbReference type="PANTHER" id="PTHR15922:SF2">
    <property type="entry name" value="NBAS SUBUNIT OF NRZ TETHERING COMPLEX"/>
    <property type="match status" value="1"/>
</dbReference>
<sequence length="844" mass="92927">MASDAEKRAFLASLPCDAESVLSTLTSIEDVWWVAAAAVAAVRTGTAWLAADAERVLAHALERSASFDQEVQAVLSKDVDRLLAWLDAEPDRLPRVVLRRKLWHMRWLLSIPLSRSKSALVETDMARLSDIPLLEHARTLCLAGNERALRALLGTNASVALCLYPHRFVLLRLLLTCGGVSPDHLMQLRLLPGTHLPVADRESGAWVDALGSFALWTEHPGMVSALARRGAATHPPAPPPPPPALSDWYMDVIRELEGRWGLVDAAFALAQAGERMGMVPLRAARDELAFLHMLVYELHAEAWSVSTLRAAKAADLVRLVVSHPAPMSETAQRLRDAVLPYLQHGTYADAHTLHAYSASALGVHIALMVLDTLSPARALPLVSAMLSWLDKEDQMRLTLVVIGAYDATDRASLAMYADMLRDVPLPDASPSPLYLVLSRAPKHDALALWKCTHVASSHQLMHAVRDVRVLVDMAQALAPIRAYAPSYLWGDDVHRHRAHRMAVELVQHALTQRGHERAALERILQALAPWIGTHAPYLPTECVRTLFKQLLLARAPILFNEVVHALPHTCPKIAALLSHEDAEALVLETARAWTEQAPTCDPLHGALQRARDTLDAVPPSPSVNAELSFLQLLGLLHEHASPLSPKDVRATSRLDLLARVLSSHRDAYRTAQPLARACMINEDDDVRIEAMLTDAAAASGDVSAALRSCDRLVTRVLSLDHTQHTEAYDVAWRTCFQLAKQPWMWPDHRAPTQVFGHALRLAPPEHISTILTTLAPLAVRASHPPTIPRRDAQPTHAWSRLLTRTEEQSTAQLLDSVATQHAPNAARMARSLFDMGAAWWNEAK</sequence>
<evidence type="ECO:0000256" key="2">
    <source>
        <dbReference type="ARBA" id="ARBA00022448"/>
    </source>
</evidence>
<evidence type="ECO:0000256" key="1">
    <source>
        <dbReference type="ARBA" id="ARBA00004240"/>
    </source>
</evidence>
<keyword evidence="2" id="KW-0813">Transport</keyword>
<dbReference type="PANTHER" id="PTHR15922">
    <property type="entry name" value="NEUROBLASTOMA-AMPLIFIED SEQUENCE"/>
    <property type="match status" value="1"/>
</dbReference>
<proteinExistence type="predicted"/>
<dbReference type="GO" id="GO:0006890">
    <property type="term" value="P:retrograde vesicle-mediated transport, Golgi to endoplasmic reticulum"/>
    <property type="evidence" value="ECO:0007669"/>
    <property type="project" value="InterPro"/>
</dbReference>
<dbReference type="Pfam" id="PF08314">
    <property type="entry name" value="Sec39"/>
    <property type="match status" value="1"/>
</dbReference>
<evidence type="ECO:0000259" key="5">
    <source>
        <dbReference type="Pfam" id="PF08314"/>
    </source>
</evidence>
<dbReference type="STRING" id="425264.A0A3G2SAM4"/>
<dbReference type="VEuPathDB" id="FungiDB:DNF11_3358"/>
<protein>
    <submittedName>
        <fullName evidence="6">Secretory pathway protein Sec39</fullName>
    </submittedName>
</protein>
<keyword evidence="3" id="KW-0256">Endoplasmic reticulum</keyword>
<dbReference type="Proteomes" id="UP000269793">
    <property type="component" value="Chromosome VI"/>
</dbReference>